<dbReference type="FunFam" id="3.40.50.300:FF:000950">
    <property type="entry name" value="probable ATP-dependent DNA helicase HFM1"/>
    <property type="match status" value="1"/>
</dbReference>
<keyword evidence="3" id="KW-0479">Metal-binding</keyword>
<comment type="catalytic activity">
    <reaction evidence="12">
        <text>Couples ATP hydrolysis with the unwinding of duplex DNA by translocating in the 3'-5' direction.</text>
        <dbReference type="EC" id="5.6.2.4"/>
    </reaction>
</comment>
<evidence type="ECO:0000256" key="7">
    <source>
        <dbReference type="ARBA" id="ARBA00022806"/>
    </source>
</evidence>
<dbReference type="Pfam" id="PF00271">
    <property type="entry name" value="Helicase_C"/>
    <property type="match status" value="1"/>
</dbReference>
<dbReference type="Proteomes" id="UP001162090">
    <property type="component" value="Chromosome 7"/>
</dbReference>
<evidence type="ECO:0000256" key="8">
    <source>
        <dbReference type="ARBA" id="ARBA00022833"/>
    </source>
</evidence>
<keyword evidence="7" id="KW-0347">Helicase</keyword>
<evidence type="ECO:0000313" key="20">
    <source>
        <dbReference type="Proteomes" id="UP001162090"/>
    </source>
</evidence>
<keyword evidence="8" id="KW-0862">Zinc</keyword>
<dbReference type="GO" id="GO:0003676">
    <property type="term" value="F:nucleic acid binding"/>
    <property type="evidence" value="ECO:0007669"/>
    <property type="project" value="InterPro"/>
</dbReference>
<name>A0AA35JHL8_SACUV</name>
<dbReference type="SMART" id="SM00490">
    <property type="entry name" value="HELICc"/>
    <property type="match status" value="1"/>
</dbReference>
<evidence type="ECO:0000256" key="15">
    <source>
        <dbReference type="SAM" id="MobiDB-lite"/>
    </source>
</evidence>
<dbReference type="Pfam" id="PF00270">
    <property type="entry name" value="DEAD"/>
    <property type="match status" value="1"/>
</dbReference>
<dbReference type="SMART" id="SM00973">
    <property type="entry name" value="Sec63"/>
    <property type="match status" value="1"/>
</dbReference>
<feature type="region of interest" description="Disordered" evidence="15">
    <location>
        <begin position="1014"/>
        <end position="1034"/>
    </location>
</feature>
<comment type="similarity">
    <text evidence="2">Belongs to the helicase family. SKI2 subfamily.</text>
</comment>
<reference evidence="19" key="1">
    <citation type="submission" date="2022-10" db="EMBL/GenBank/DDBJ databases">
        <authorList>
            <person name="Byrne P K."/>
        </authorList>
    </citation>
    <scope>NUCLEOTIDE SEQUENCE</scope>
    <source>
        <strain evidence="19">CBS7001</strain>
    </source>
</reference>
<dbReference type="EMBL" id="OX365918">
    <property type="protein sequence ID" value="CAI4061736.1"/>
    <property type="molecule type" value="Genomic_DNA"/>
</dbReference>
<evidence type="ECO:0000256" key="6">
    <source>
        <dbReference type="ARBA" id="ARBA00022801"/>
    </source>
</evidence>
<gene>
    <name evidence="19" type="primary">SUVC07G0070</name>
    <name evidence="19" type="ORF">SUVC_07G0070</name>
</gene>
<feature type="region of interest" description="Disordered" evidence="15">
    <location>
        <begin position="1171"/>
        <end position="1195"/>
    </location>
</feature>
<dbReference type="GO" id="GO:0005524">
    <property type="term" value="F:ATP binding"/>
    <property type="evidence" value="ECO:0007669"/>
    <property type="project" value="UniProtKB-KW"/>
</dbReference>
<evidence type="ECO:0000256" key="3">
    <source>
        <dbReference type="ARBA" id="ARBA00022723"/>
    </source>
</evidence>
<dbReference type="Pfam" id="PF23445">
    <property type="entry name" value="WHD_SNRNP200"/>
    <property type="match status" value="1"/>
</dbReference>
<dbReference type="SUPFAM" id="SSF158702">
    <property type="entry name" value="Sec63 N-terminal domain-like"/>
    <property type="match status" value="1"/>
</dbReference>
<keyword evidence="5" id="KW-0863">Zinc-finger</keyword>
<dbReference type="InterPro" id="IPR001650">
    <property type="entry name" value="Helicase_C-like"/>
</dbReference>
<dbReference type="FunFam" id="1.10.3380.10:FF:000012">
    <property type="entry name" value="DEAD/DEAH box DNA helicase"/>
    <property type="match status" value="1"/>
</dbReference>
<evidence type="ECO:0000256" key="11">
    <source>
        <dbReference type="ARBA" id="ARBA00023254"/>
    </source>
</evidence>
<dbReference type="AlphaFoldDB" id="A0AA35JHL8"/>
<feature type="domain" description="Helicase C-terminal" evidence="17">
    <location>
        <begin position="417"/>
        <end position="503"/>
    </location>
</feature>
<accession>A0AA35JHL8</accession>
<dbReference type="Pfam" id="PF02889">
    <property type="entry name" value="Sec63"/>
    <property type="match status" value="1"/>
</dbReference>
<evidence type="ECO:0000259" key="16">
    <source>
        <dbReference type="SMART" id="SM00487"/>
    </source>
</evidence>
<feature type="compositionally biased region" description="Basic and acidic residues" evidence="15">
    <location>
        <begin position="1112"/>
        <end position="1124"/>
    </location>
</feature>
<dbReference type="InterPro" id="IPR036388">
    <property type="entry name" value="WH-like_DNA-bd_sf"/>
</dbReference>
<keyword evidence="10" id="KW-0413">Isomerase</keyword>
<dbReference type="SUPFAM" id="SSF46785">
    <property type="entry name" value="Winged helix' DNA-binding domain"/>
    <property type="match status" value="1"/>
</dbReference>
<feature type="domain" description="Helicase ATP-binding" evidence="16">
    <location>
        <begin position="138"/>
        <end position="337"/>
    </location>
</feature>
<dbReference type="PANTHER" id="PTHR47835">
    <property type="entry name" value="HFM1, ATP DEPENDENT DNA HELICASE HOMOLOG"/>
    <property type="match status" value="1"/>
</dbReference>
<dbReference type="InterPro" id="IPR057842">
    <property type="entry name" value="WH_MER3"/>
</dbReference>
<proteinExistence type="inferred from homology"/>
<dbReference type="SUPFAM" id="SSF52540">
    <property type="entry name" value="P-loop containing nucleoside triphosphate hydrolases"/>
    <property type="match status" value="1"/>
</dbReference>
<evidence type="ECO:0000259" key="18">
    <source>
        <dbReference type="SMART" id="SM00973"/>
    </source>
</evidence>
<evidence type="ECO:0000256" key="1">
    <source>
        <dbReference type="ARBA" id="ARBA00001947"/>
    </source>
</evidence>
<dbReference type="Gene3D" id="1.10.3380.10">
    <property type="entry name" value="Sec63 N-terminal domain-like domain"/>
    <property type="match status" value="1"/>
</dbReference>
<evidence type="ECO:0000256" key="4">
    <source>
        <dbReference type="ARBA" id="ARBA00022741"/>
    </source>
</evidence>
<dbReference type="Gene3D" id="1.10.10.10">
    <property type="entry name" value="Winged helix-like DNA-binding domain superfamily/Winged helix DNA-binding domain"/>
    <property type="match status" value="1"/>
</dbReference>
<keyword evidence="9" id="KW-0067">ATP-binding</keyword>
<dbReference type="GO" id="GO:0043138">
    <property type="term" value="F:3'-5' DNA helicase activity"/>
    <property type="evidence" value="ECO:0007669"/>
    <property type="project" value="UniProtKB-EC"/>
</dbReference>
<feature type="domain" description="SEC63" evidence="18">
    <location>
        <begin position="622"/>
        <end position="944"/>
    </location>
</feature>
<feature type="compositionally biased region" description="Polar residues" evidence="15">
    <location>
        <begin position="1139"/>
        <end position="1152"/>
    </location>
</feature>
<dbReference type="FunFam" id="3.40.50.300:FF:001076">
    <property type="entry name" value="ATP-dependent DNA helicase MER3"/>
    <property type="match status" value="1"/>
</dbReference>
<feature type="region of interest" description="Disordered" evidence="15">
    <location>
        <begin position="1139"/>
        <end position="1158"/>
    </location>
</feature>
<keyword evidence="6" id="KW-0378">Hydrolase</keyword>
<dbReference type="InterPro" id="IPR027417">
    <property type="entry name" value="P-loop_NTPase"/>
</dbReference>
<comment type="cofactor">
    <cofactor evidence="1">
        <name>Zn(2+)</name>
        <dbReference type="ChEBI" id="CHEBI:29105"/>
    </cofactor>
</comment>
<evidence type="ECO:0000313" key="19">
    <source>
        <dbReference type="EMBL" id="CAI4061736.1"/>
    </source>
</evidence>
<keyword evidence="11" id="KW-0469">Meiosis</keyword>
<dbReference type="GO" id="GO:0008270">
    <property type="term" value="F:zinc ion binding"/>
    <property type="evidence" value="ECO:0007669"/>
    <property type="project" value="UniProtKB-KW"/>
</dbReference>
<evidence type="ECO:0000256" key="14">
    <source>
        <dbReference type="ARBA" id="ARBA00048988"/>
    </source>
</evidence>
<dbReference type="CDD" id="cd18795">
    <property type="entry name" value="SF2_C_Ski2"/>
    <property type="match status" value="1"/>
</dbReference>
<dbReference type="SMART" id="SM00487">
    <property type="entry name" value="DEXDc"/>
    <property type="match status" value="1"/>
</dbReference>
<evidence type="ECO:0000256" key="2">
    <source>
        <dbReference type="ARBA" id="ARBA00010140"/>
    </source>
</evidence>
<dbReference type="Gene3D" id="3.40.50.300">
    <property type="entry name" value="P-loop containing nucleotide triphosphate hydrolases"/>
    <property type="match status" value="2"/>
</dbReference>
<sequence length="1200" mass="136573">MKTKFDSISTGKRNRHHSNNIDSNDESGTLKRNRKNSRQPSFKVGLSHNSLLDDSDENDDCNDTFEGRGAQLFDPFDHDINFSITADDTQITSKLFDNDLEPIPNDMAKKPKRVAVRKSSKKCLSTSILPDSFRGVFKFTEFNKMQSEAFPSIYEGNENCVISSPTGSGKTVLFELAILRLIRETNSDSNNTKVIYIAPTKSLCYEMYKNWNPSFVNLSVGMLTSDTSFLETEKAKKCNIIITTPEKWDLLTRRWTDYSRLFELVKLVLVDEIHTLKERRGATLEVILTRMNTMCRNIRFVALSATVPNIEDVALWLKTNNEFPANILSFDESYRQVHLTKYVYGYSFNCKNDFQKDAIYNSKLIELIEKHADSRPVLIFCPTRASTVSTAKFLLQNYVASRRKNIQGRNSSHASDKILYECMQQGIAFHHAGISLEDRSIVENEFLAGSINVLCSTSTLAVGVNLPAYLVIIKGTKSWNSSEIQEYSDLDVLQMIGRAGRPQFETHGCAVIMTDTKMKQTYENLIHGTEVLESSLHLNLIEHLAAETSLETVNSTETAVNWLRNTFFYVRFRKNPSAYHEVNRYVSFHSVEDSQINQFCQYLLDALVKAEIIKLRDRLYSPTAYGNAMTRHYISFESMKQFITGKKYLSLHEVLNLLSNSEEFSVIRVRHNERRLFKEINLSPLLKYPFLTEKKQSQIIDKISQKVSLLIQYELGGLEFPSYEGASKLHQTLVQDKFLVFRHCFRLLKCMVDTFIEKGDGTSLRSTLLLLRSLNGHCWENTPMVLRQLKTIGLVSVRKLVGHGITNLEDMGKLSDTQIEYYLNLKTGNGIKIKNDISLLPCLNIRTKLEDSRRENDKLLLTFKVEISATFKSSVWHGQHLSLDIETEKSSGELIDFRRLQMNKLQSPRGFRITTNVSSKLEKIEFSIHCQEIAGLGKTIIYSTDHLTSQSLMKASPLKKNLTSLEKCLFHVSSSDEEVDTAPKGYNEVGLEESLSSDDSILDYLEEVKPAKLHKDTEPPHSNVHPLSHGNNGRQVRSNGNYECYHSCKDKTQCRHLCCKEGIPGKYIKEKGISSTKPASKVDELRKPLASKSVNIVPYTENPHRFTSTQKDSSHRFTQWHEDDSSTAPYRQPSLEVQNLSQMSNEKTNEQALQPPLKDCSEIITVDLKSSDDYSSDTSTDPATDHHGDLDFLGSDIEFA</sequence>
<dbReference type="InterPro" id="IPR052247">
    <property type="entry name" value="Meiotic_Crossover_Helicase"/>
</dbReference>
<organism evidence="19 20">
    <name type="scientific">Saccharomyces uvarum</name>
    <name type="common">Yeast</name>
    <name type="synonym">Saccharomyces bayanus var. uvarum</name>
    <dbReference type="NCBI Taxonomy" id="230603"/>
    <lineage>
        <taxon>Eukaryota</taxon>
        <taxon>Fungi</taxon>
        <taxon>Dikarya</taxon>
        <taxon>Ascomycota</taxon>
        <taxon>Saccharomycotina</taxon>
        <taxon>Saccharomycetes</taxon>
        <taxon>Saccharomycetales</taxon>
        <taxon>Saccharomycetaceae</taxon>
        <taxon>Saccharomyces</taxon>
    </lineage>
</organism>
<evidence type="ECO:0000259" key="17">
    <source>
        <dbReference type="SMART" id="SM00490"/>
    </source>
</evidence>
<comment type="catalytic activity">
    <reaction evidence="14">
        <text>ATP + H2O = ADP + phosphate + H(+)</text>
        <dbReference type="Rhea" id="RHEA:13065"/>
        <dbReference type="ChEBI" id="CHEBI:15377"/>
        <dbReference type="ChEBI" id="CHEBI:15378"/>
        <dbReference type="ChEBI" id="CHEBI:30616"/>
        <dbReference type="ChEBI" id="CHEBI:43474"/>
        <dbReference type="ChEBI" id="CHEBI:456216"/>
        <dbReference type="EC" id="5.6.2.4"/>
    </reaction>
</comment>
<evidence type="ECO:0000256" key="13">
    <source>
        <dbReference type="ARBA" id="ARBA00034808"/>
    </source>
</evidence>
<dbReference type="InterPro" id="IPR036390">
    <property type="entry name" value="WH_DNA-bd_sf"/>
</dbReference>
<feature type="region of interest" description="Disordered" evidence="15">
    <location>
        <begin position="1103"/>
        <end position="1131"/>
    </location>
</feature>
<keyword evidence="4" id="KW-0547">Nucleotide-binding</keyword>
<dbReference type="InterPro" id="IPR014001">
    <property type="entry name" value="Helicase_ATP-bd"/>
</dbReference>
<dbReference type="GO" id="GO:0007131">
    <property type="term" value="P:reciprocal meiotic recombination"/>
    <property type="evidence" value="ECO:0007669"/>
    <property type="project" value="UniProtKB-ARBA"/>
</dbReference>
<evidence type="ECO:0000256" key="10">
    <source>
        <dbReference type="ARBA" id="ARBA00023235"/>
    </source>
</evidence>
<dbReference type="InterPro" id="IPR004179">
    <property type="entry name" value="Sec63-dom"/>
</dbReference>
<dbReference type="GO" id="GO:0016787">
    <property type="term" value="F:hydrolase activity"/>
    <property type="evidence" value="ECO:0007669"/>
    <property type="project" value="UniProtKB-KW"/>
</dbReference>
<dbReference type="CDD" id="cd18023">
    <property type="entry name" value="DEXHc_HFM1"/>
    <property type="match status" value="1"/>
</dbReference>
<feature type="compositionally biased region" description="Polar residues" evidence="15">
    <location>
        <begin position="1"/>
        <end position="11"/>
    </location>
</feature>
<dbReference type="InterPro" id="IPR011545">
    <property type="entry name" value="DEAD/DEAH_box_helicase_dom"/>
</dbReference>
<protein>
    <recommendedName>
        <fullName evidence="13">DNA 3'-5' helicase</fullName>
        <ecNumber evidence="13">5.6.2.4</ecNumber>
    </recommendedName>
</protein>
<dbReference type="EC" id="5.6.2.4" evidence="13"/>
<evidence type="ECO:0000256" key="9">
    <source>
        <dbReference type="ARBA" id="ARBA00022840"/>
    </source>
</evidence>
<feature type="region of interest" description="Disordered" evidence="15">
    <location>
        <begin position="1"/>
        <end position="60"/>
    </location>
</feature>
<evidence type="ECO:0000256" key="5">
    <source>
        <dbReference type="ARBA" id="ARBA00022771"/>
    </source>
</evidence>
<dbReference type="PANTHER" id="PTHR47835:SF3">
    <property type="entry name" value="HELICASE FOR MEIOSIS 1"/>
    <property type="match status" value="1"/>
</dbReference>
<evidence type="ECO:0000256" key="12">
    <source>
        <dbReference type="ARBA" id="ARBA00034617"/>
    </source>
</evidence>